<dbReference type="Gramene" id="PRQ23336">
    <property type="protein sequence ID" value="PRQ23336"/>
    <property type="gene ID" value="RchiOBHm_Chr6g0260231"/>
</dbReference>
<name>A0A2P6PN57_ROSCH</name>
<comment type="caution">
    <text evidence="3">The sequence shown here is derived from an EMBL/GenBank/DDBJ whole genome shotgun (WGS) entry which is preliminary data.</text>
</comment>
<evidence type="ECO:0000313" key="3">
    <source>
        <dbReference type="EMBL" id="PRQ23336.1"/>
    </source>
</evidence>
<feature type="transmembrane region" description="Helical" evidence="1">
    <location>
        <begin position="61"/>
        <end position="83"/>
    </location>
</feature>
<dbReference type="Proteomes" id="UP000238479">
    <property type="component" value="Chromosome 6"/>
</dbReference>
<keyword evidence="1" id="KW-0472">Membrane</keyword>
<dbReference type="EC" id="2.7.11.1" evidence="3"/>
<keyword evidence="1" id="KW-0812">Transmembrane</keyword>
<dbReference type="Pfam" id="PF02260">
    <property type="entry name" value="FATC"/>
    <property type="match status" value="1"/>
</dbReference>
<dbReference type="GO" id="GO:0004674">
    <property type="term" value="F:protein serine/threonine kinase activity"/>
    <property type="evidence" value="ECO:0007669"/>
    <property type="project" value="UniProtKB-KW"/>
</dbReference>
<proteinExistence type="predicted"/>
<reference evidence="3 4" key="1">
    <citation type="journal article" date="2018" name="Nat. Genet.">
        <title>The Rosa genome provides new insights in the design of modern roses.</title>
        <authorList>
            <person name="Bendahmane M."/>
        </authorList>
    </citation>
    <scope>NUCLEOTIDE SEQUENCE [LARGE SCALE GENOMIC DNA]</scope>
    <source>
        <strain evidence="4">cv. Old Blush</strain>
    </source>
</reference>
<keyword evidence="4" id="KW-1185">Reference proteome</keyword>
<organism evidence="3 4">
    <name type="scientific">Rosa chinensis</name>
    <name type="common">China rose</name>
    <dbReference type="NCBI Taxonomy" id="74649"/>
    <lineage>
        <taxon>Eukaryota</taxon>
        <taxon>Viridiplantae</taxon>
        <taxon>Streptophyta</taxon>
        <taxon>Embryophyta</taxon>
        <taxon>Tracheophyta</taxon>
        <taxon>Spermatophyta</taxon>
        <taxon>Magnoliopsida</taxon>
        <taxon>eudicotyledons</taxon>
        <taxon>Gunneridae</taxon>
        <taxon>Pentapetalae</taxon>
        <taxon>rosids</taxon>
        <taxon>fabids</taxon>
        <taxon>Rosales</taxon>
        <taxon>Rosaceae</taxon>
        <taxon>Rosoideae</taxon>
        <taxon>Rosoideae incertae sedis</taxon>
        <taxon>Rosa</taxon>
    </lineage>
</organism>
<evidence type="ECO:0000313" key="4">
    <source>
        <dbReference type="Proteomes" id="UP000238479"/>
    </source>
</evidence>
<accession>A0A2P6PN57</accession>
<dbReference type="PROSITE" id="PS51190">
    <property type="entry name" value="FATC"/>
    <property type="match status" value="1"/>
</dbReference>
<keyword evidence="3" id="KW-0723">Serine/threonine-protein kinase</keyword>
<keyword evidence="3" id="KW-0808">Transferase</keyword>
<gene>
    <name evidence="3" type="ORF">RchiOBHm_Chr6g0260231</name>
</gene>
<sequence>MNLSVCPDTSRPSNENREVVFEGKDEISSLNKVIIKDETRDATYAYSQVGRGKHAYPIKSFTCTVFVLPFLLSVYICCFHLALAHQKEISISEQVDYLLKQATSVLNLCNMYEGWTPWI</sequence>
<keyword evidence="3" id="KW-0418">Kinase</keyword>
<dbReference type="InterPro" id="IPR003152">
    <property type="entry name" value="FATC_dom"/>
</dbReference>
<dbReference type="SMART" id="SM01343">
    <property type="entry name" value="FATC"/>
    <property type="match status" value="1"/>
</dbReference>
<dbReference type="STRING" id="74649.A0A2P6PN57"/>
<keyword evidence="1" id="KW-1133">Transmembrane helix</keyword>
<evidence type="ECO:0000256" key="1">
    <source>
        <dbReference type="SAM" id="Phobius"/>
    </source>
</evidence>
<feature type="domain" description="FATC" evidence="2">
    <location>
        <begin position="87"/>
        <end position="119"/>
    </location>
</feature>
<evidence type="ECO:0000259" key="2">
    <source>
        <dbReference type="PROSITE" id="PS51190"/>
    </source>
</evidence>
<dbReference type="AlphaFoldDB" id="A0A2P6PN57"/>
<protein>
    <submittedName>
        <fullName evidence="3">Putative non-specific serine/threonine protein kinase</fullName>
        <ecNumber evidence="3">2.7.11.1</ecNumber>
    </submittedName>
</protein>
<dbReference type="EMBL" id="PDCK01000044">
    <property type="protein sequence ID" value="PRQ23336.1"/>
    <property type="molecule type" value="Genomic_DNA"/>
</dbReference>